<comment type="caution">
    <text evidence="3">The sequence shown here is derived from an EMBL/GenBank/DDBJ whole genome shotgun (WGS) entry which is preliminary data.</text>
</comment>
<keyword evidence="4" id="KW-1185">Reference proteome</keyword>
<feature type="chain" id="PRO_5041911710" description="GPI anchored protein" evidence="2">
    <location>
        <begin position="18"/>
        <end position="234"/>
    </location>
</feature>
<accession>A0AAD4KZK3</accession>
<evidence type="ECO:0008006" key="5">
    <source>
        <dbReference type="Google" id="ProtNLM"/>
    </source>
</evidence>
<dbReference type="PANTHER" id="PTHR40640">
    <property type="entry name" value="ANCHORED GLYCOPROTEIN, PUTATIVE (AFU_ORTHOLOGUE AFUA_8G04860)-RELATED"/>
    <property type="match status" value="1"/>
</dbReference>
<gene>
    <name evidence="3" type="ORF">BGW36DRAFT_375384</name>
</gene>
<dbReference type="RefSeq" id="XP_046074712.1">
    <property type="nucleotide sequence ID" value="XM_046215757.1"/>
</dbReference>
<evidence type="ECO:0000313" key="3">
    <source>
        <dbReference type="EMBL" id="KAH8701006.1"/>
    </source>
</evidence>
<feature type="region of interest" description="Disordered" evidence="1">
    <location>
        <begin position="169"/>
        <end position="214"/>
    </location>
</feature>
<evidence type="ECO:0000256" key="2">
    <source>
        <dbReference type="SAM" id="SignalP"/>
    </source>
</evidence>
<organism evidence="3 4">
    <name type="scientific">Talaromyces proteolyticus</name>
    <dbReference type="NCBI Taxonomy" id="1131652"/>
    <lineage>
        <taxon>Eukaryota</taxon>
        <taxon>Fungi</taxon>
        <taxon>Dikarya</taxon>
        <taxon>Ascomycota</taxon>
        <taxon>Pezizomycotina</taxon>
        <taxon>Eurotiomycetes</taxon>
        <taxon>Eurotiomycetidae</taxon>
        <taxon>Eurotiales</taxon>
        <taxon>Trichocomaceae</taxon>
        <taxon>Talaromyces</taxon>
        <taxon>Talaromyces sect. Bacilispori</taxon>
    </lineage>
</organism>
<evidence type="ECO:0000256" key="1">
    <source>
        <dbReference type="SAM" id="MobiDB-lite"/>
    </source>
</evidence>
<sequence>MASIALATLALLGSAAAADQTVTLFLPGFDPQALVASIAGSDASATTYAIQCAPGTSSDDCGAGDGFTLIEGPKTAHLEMVDGDASTFGYINNCILTDSPPAICTEVVTGHEANDPGTTTVTYEPSDYSSALIVVTVTAGSAAAASTAASVTAPTASATGTTASAAAGSTASAGQSTSTAAGTPTSTAASTPSAAASAATTKASSVSTGGMPRVTGNVEWIVGGAAVAMALVGM</sequence>
<feature type="signal peptide" evidence="2">
    <location>
        <begin position="1"/>
        <end position="17"/>
    </location>
</feature>
<dbReference type="AlphaFoldDB" id="A0AAD4KZK3"/>
<evidence type="ECO:0000313" key="4">
    <source>
        <dbReference type="Proteomes" id="UP001201262"/>
    </source>
</evidence>
<keyword evidence="2" id="KW-0732">Signal</keyword>
<proteinExistence type="predicted"/>
<feature type="compositionally biased region" description="Low complexity" evidence="1">
    <location>
        <begin position="169"/>
        <end position="210"/>
    </location>
</feature>
<dbReference type="PANTHER" id="PTHR40640:SF1">
    <property type="entry name" value="ANCHORED GLYCOPROTEIN, PUTATIVE (AFU_ORTHOLOGUE AFUA_8G04860)-RELATED"/>
    <property type="match status" value="1"/>
</dbReference>
<dbReference type="EMBL" id="JAJTJA010000004">
    <property type="protein sequence ID" value="KAH8701006.1"/>
    <property type="molecule type" value="Genomic_DNA"/>
</dbReference>
<protein>
    <recommendedName>
        <fullName evidence="5">GPI anchored protein</fullName>
    </recommendedName>
</protein>
<dbReference type="Proteomes" id="UP001201262">
    <property type="component" value="Unassembled WGS sequence"/>
</dbReference>
<name>A0AAD4KZK3_9EURO</name>
<dbReference type="GeneID" id="70246044"/>
<reference evidence="3" key="1">
    <citation type="submission" date="2021-12" db="EMBL/GenBank/DDBJ databases">
        <title>Convergent genome expansion in fungi linked to evolution of root-endophyte symbiosis.</title>
        <authorList>
            <consortium name="DOE Joint Genome Institute"/>
            <person name="Ke Y.-H."/>
            <person name="Bonito G."/>
            <person name="Liao H.-L."/>
            <person name="Looney B."/>
            <person name="Rojas-Flechas A."/>
            <person name="Nash J."/>
            <person name="Hameed K."/>
            <person name="Schadt C."/>
            <person name="Martin F."/>
            <person name="Crous P.W."/>
            <person name="Miettinen O."/>
            <person name="Magnuson J.K."/>
            <person name="Labbe J."/>
            <person name="Jacobson D."/>
            <person name="Doktycz M.J."/>
            <person name="Veneault-Fourrey C."/>
            <person name="Kuo A."/>
            <person name="Mondo S."/>
            <person name="Calhoun S."/>
            <person name="Riley R."/>
            <person name="Ohm R."/>
            <person name="LaButti K."/>
            <person name="Andreopoulos B."/>
            <person name="Pangilinan J."/>
            <person name="Nolan M."/>
            <person name="Tritt A."/>
            <person name="Clum A."/>
            <person name="Lipzen A."/>
            <person name="Daum C."/>
            <person name="Barry K."/>
            <person name="Grigoriev I.V."/>
            <person name="Vilgalys R."/>
        </authorList>
    </citation>
    <scope>NUCLEOTIDE SEQUENCE</scope>
    <source>
        <strain evidence="3">PMI_201</strain>
    </source>
</reference>